<organism evidence="16 17">
    <name type="scientific">Cavenderia fasciculata</name>
    <name type="common">Slime mold</name>
    <name type="synonym">Dictyostelium fasciculatum</name>
    <dbReference type="NCBI Taxonomy" id="261658"/>
    <lineage>
        <taxon>Eukaryota</taxon>
        <taxon>Amoebozoa</taxon>
        <taxon>Evosea</taxon>
        <taxon>Eumycetozoa</taxon>
        <taxon>Dictyostelia</taxon>
        <taxon>Acytosteliales</taxon>
        <taxon>Cavenderiaceae</taxon>
        <taxon>Cavenderia</taxon>
    </lineage>
</organism>
<feature type="compositionally biased region" description="Low complexity" evidence="13">
    <location>
        <begin position="9"/>
        <end position="20"/>
    </location>
</feature>
<dbReference type="EMBL" id="GL883021">
    <property type="protein sequence ID" value="EGG17507.1"/>
    <property type="molecule type" value="Genomic_DNA"/>
</dbReference>
<dbReference type="OMA" id="ANCERIP"/>
<keyword evidence="9 12" id="KW-0472">Membrane</keyword>
<sequence length="981" mass="112596">MKSYYKFVPTSPTFSSSSTYSKSTKQQYSINNNSNNNKQKINDDVNNNNNNEGIISNYLQDLPLLVIMIFYIYACPFTKVEESFNIQAIHDLLNHGSNIENFDHLEFPGVVPRSFIGSLFISFLSYPLVRLSQLFGFTKLAGLYICRFVLGMSSLVAISHLRRTIGKAFGSDVGYFFSLVTMSQFHFIFYSSRTLPNTFALILVIFAYSKWLKNNNTGMIVLLSMAMFLFRSEVLILSGPIIFSKLLNRSLAFGHFIKIGIISASICIISSIIIDSLFWNRLLYPELEVFLFNTLENKSSEWGVLPFGWYFKSAIPKSLLLWSLFFIPALSFTKQRQIILPYLLPIVSFIFIYSFLPHKELRFILYVVPIFNLTISIGIKSLFTKLQKYKLILWTGLMGLLFINLIISMGFLYVSSKNYSGGDIFTKLHSTNLQLQPLYQQQQQQNQQNQENHNHILNYSNFTNNMKLLQTTTTTTTIKKKESLSIHIDNLAAMSGVSRFGELNSNYKYSKQEYEVQFKDYDVLVTPFKEEMTLQGFKVSDWVNGFSHITISKSFPFISIIEEPTFTSMGLTLKGDISTTSNWVFIDKFCISDDGATVSLNVDFGTSRTTKLLLYSDSPKNWGKVQSRDLSCYEKIGAASTVIGWNSTLLGRVVPVNQQRDRWWYVAFANCERIPTSVIAPQINISSYEIVFKNQGDGFDRAISADQHGIPQTQLFFFIFYLMMLICVAINILFLWRRQLESSVMRLFFVVVLIKAFGLFISLIYWGIYLKEDHGNNQIYVAGFTFDVISRAFFILVLLLLAQGWTISHHYGSVVSRAVSAIIFVCFLIASVCIYLVPNATYMPLKTYVFYYDTVPGYILLAMFLCIFGWFLCTVCRSSSKHNHDILKKRFFQTIAAVFSFWFILLPVVIITSHFLNNWVRCRAVTIFSLVIDAVFYIILTVLFRGSKSNSWVHVINLDQNSKGIKLEDKDIPQQQEEQEK</sequence>
<accession>F4Q2P0</accession>
<dbReference type="GO" id="GO:0006487">
    <property type="term" value="P:protein N-linked glycosylation"/>
    <property type="evidence" value="ECO:0007669"/>
    <property type="project" value="TreeGrafter"/>
</dbReference>
<feature type="transmembrane region" description="Helical" evidence="12">
    <location>
        <begin position="891"/>
        <end position="912"/>
    </location>
</feature>
<feature type="transmembrane region" description="Helical" evidence="12">
    <location>
        <begin position="780"/>
        <end position="802"/>
    </location>
</feature>
<dbReference type="Pfam" id="PF03901">
    <property type="entry name" value="Glyco_transf_22"/>
    <property type="match status" value="1"/>
</dbReference>
<dbReference type="InterPro" id="IPR053880">
    <property type="entry name" value="GPR180-like_N"/>
</dbReference>
<dbReference type="AlphaFoldDB" id="F4Q2P0"/>
<evidence type="ECO:0000256" key="9">
    <source>
        <dbReference type="ARBA" id="ARBA00023136"/>
    </source>
</evidence>
<feature type="transmembrane region" description="Helical" evidence="12">
    <location>
        <begin position="715"/>
        <end position="735"/>
    </location>
</feature>
<dbReference type="EC" id="2.4.1.-" evidence="12"/>
<comment type="catalytic activity">
    <reaction evidence="11">
        <text>an alpha-D-Man-(1-&gt;2)-alpha-D-Man-(1-&gt;2)-alpha-D-Man-(1-&gt;3)-[alpha-D-Man-(1-&gt;2)-alpha-D-Man-(1-&gt;3)-alpha-D-Man-(1-&gt;6)]-beta-D-Man-(1-&gt;4)-beta-D-GlcNAc-(1-&gt;4)-alpha-D-GlcNAc-diphospho-di-trans,poly-cis-dolichol + a di-trans,poly-cis-dolichyl beta-D-mannosyl phosphate = an alpha-D-Man-(1-&gt;2)-alpha-D-Man-(1-&gt;2)-alpha-D-Man-(1-&gt;3)-[alpha-D-Man-(1-&gt;2)-alpha-D-Man-(1-&gt;3)-[alpha-D-Man-(1-&gt;6)]-alpha-D-Man-(1-&gt;6)]-beta-D-Man-(1-&gt;4)-beta-D-GlcNAc-(1-&gt;4)-alpha-D-GlcNAc-diphospho-di-trans,poly-cis-dolichol + a di-trans,poly-cis-dolichyl phosphate + H(+)</text>
        <dbReference type="Rhea" id="RHEA:29535"/>
        <dbReference type="Rhea" id="RHEA-COMP:19498"/>
        <dbReference type="Rhea" id="RHEA-COMP:19501"/>
        <dbReference type="Rhea" id="RHEA-COMP:19518"/>
        <dbReference type="Rhea" id="RHEA-COMP:19519"/>
        <dbReference type="ChEBI" id="CHEBI:15378"/>
        <dbReference type="ChEBI" id="CHEBI:57683"/>
        <dbReference type="ChEBI" id="CHEBI:58211"/>
        <dbReference type="ChEBI" id="CHEBI:132517"/>
        <dbReference type="ChEBI" id="CHEBI:132519"/>
        <dbReference type="EC" id="2.4.1.260"/>
    </reaction>
    <physiologicalReaction direction="left-to-right" evidence="11">
        <dbReference type="Rhea" id="RHEA:29536"/>
    </physiologicalReaction>
</comment>
<evidence type="ECO:0000256" key="2">
    <source>
        <dbReference type="ARBA" id="ARBA00004922"/>
    </source>
</evidence>
<keyword evidence="4 12" id="KW-0328">Glycosyltransferase</keyword>
<feature type="transmembrane region" description="Helical" evidence="12">
    <location>
        <begin position="255"/>
        <end position="279"/>
    </location>
</feature>
<evidence type="ECO:0000256" key="1">
    <source>
        <dbReference type="ARBA" id="ARBA00004477"/>
    </source>
</evidence>
<feature type="transmembrane region" description="Helical" evidence="12">
    <location>
        <begin position="195"/>
        <end position="212"/>
    </location>
</feature>
<dbReference type="RefSeq" id="XP_004355991.1">
    <property type="nucleotide sequence ID" value="XM_004355938.1"/>
</dbReference>
<feature type="transmembrane region" description="Helical" evidence="12">
    <location>
        <begin position="110"/>
        <end position="129"/>
    </location>
</feature>
<evidence type="ECO:0000313" key="17">
    <source>
        <dbReference type="Proteomes" id="UP000007797"/>
    </source>
</evidence>
<feature type="transmembrane region" description="Helical" evidence="12">
    <location>
        <begin position="141"/>
        <end position="161"/>
    </location>
</feature>
<dbReference type="Pfam" id="PF21892">
    <property type="entry name" value="TMEM145_N"/>
    <property type="match status" value="1"/>
</dbReference>
<evidence type="ECO:0000256" key="8">
    <source>
        <dbReference type="ARBA" id="ARBA00022989"/>
    </source>
</evidence>
<feature type="domain" description="GPR180-like N-terminal" evidence="15">
    <location>
        <begin position="574"/>
        <end position="636"/>
    </location>
</feature>
<evidence type="ECO:0000259" key="14">
    <source>
        <dbReference type="Pfam" id="PF10192"/>
    </source>
</evidence>
<evidence type="ECO:0000256" key="3">
    <source>
        <dbReference type="ARBA" id="ARBA00007063"/>
    </source>
</evidence>
<evidence type="ECO:0000256" key="12">
    <source>
        <dbReference type="RuleBase" id="RU363075"/>
    </source>
</evidence>
<dbReference type="STRING" id="1054147.F4Q2P0"/>
<evidence type="ECO:0000256" key="4">
    <source>
        <dbReference type="ARBA" id="ARBA00022676"/>
    </source>
</evidence>
<evidence type="ECO:0000256" key="11">
    <source>
        <dbReference type="ARBA" id="ARBA00048899"/>
    </source>
</evidence>
<comment type="function">
    <text evidence="10">Mannosyltransferase that operates in the biosynthetic pathway of dolichol-linked oligosaccharides, the glycan precursors employed in protein asparagine (N)-glycosylation. The assembly of dolichol-linked oligosaccharides begins on the cytosolic side of the endoplasmic reticulum membrane and finishes in its lumen. The sequential addition of sugars to dolichol pyrophosphate produces dolichol-linked oligosaccharides containing fourteen sugars, including two GlcNAcs, nine mannoses and three glucoses. Once assembled, the oligosaccharide is transferred from the lipid to nascent proteins by oligosaccharyltransferases. In the lumen of the endoplasmic reticulum, adds the eighth mannose residue in an alpha-1,6 linkage onto Man(7)GlcNAc(2)-PP-dolichol to produce Man(8)GlcNAc(2)-PP-dolichol.</text>
</comment>
<feature type="transmembrane region" description="Helical" evidence="12">
    <location>
        <begin position="58"/>
        <end position="74"/>
    </location>
</feature>
<evidence type="ECO:0000256" key="13">
    <source>
        <dbReference type="SAM" id="MobiDB-lite"/>
    </source>
</evidence>
<dbReference type="InterPro" id="IPR005599">
    <property type="entry name" value="GPI_mannosylTrfase"/>
</dbReference>
<evidence type="ECO:0000313" key="16">
    <source>
        <dbReference type="EMBL" id="EGG17507.1"/>
    </source>
</evidence>
<feature type="transmembrane region" description="Helical" evidence="12">
    <location>
        <begin position="747"/>
        <end position="768"/>
    </location>
</feature>
<feature type="transmembrane region" description="Helical" evidence="12">
    <location>
        <begin position="857"/>
        <end position="879"/>
    </location>
</feature>
<dbReference type="GO" id="GO:0007186">
    <property type="term" value="P:G protein-coupled receptor signaling pathway"/>
    <property type="evidence" value="ECO:0007669"/>
    <property type="project" value="InterPro"/>
</dbReference>
<feature type="domain" description="GPR180/TMEM145 transmembrane" evidence="14">
    <location>
        <begin position="717"/>
        <end position="940"/>
    </location>
</feature>
<keyword evidence="17" id="KW-1185">Reference proteome</keyword>
<evidence type="ECO:0000256" key="10">
    <source>
        <dbReference type="ARBA" id="ARBA00044721"/>
    </source>
</evidence>
<feature type="transmembrane region" description="Helical" evidence="12">
    <location>
        <begin position="391"/>
        <end position="414"/>
    </location>
</feature>
<gene>
    <name evidence="16" type="primary">alg12</name>
    <name evidence="16" type="ORF">DFA_08503</name>
</gene>
<feature type="transmembrane region" description="Helical" evidence="12">
    <location>
        <begin position="362"/>
        <end position="379"/>
    </location>
</feature>
<dbReference type="GeneID" id="14869659"/>
<dbReference type="PANTHER" id="PTHR22760">
    <property type="entry name" value="GLYCOSYLTRANSFERASE"/>
    <property type="match status" value="1"/>
</dbReference>
<proteinExistence type="inferred from homology"/>
<keyword evidence="8 12" id="KW-1133">Transmembrane helix</keyword>
<dbReference type="Proteomes" id="UP000007797">
    <property type="component" value="Unassembled WGS sequence"/>
</dbReference>
<keyword evidence="6 12" id="KW-0812">Transmembrane</keyword>
<evidence type="ECO:0000256" key="5">
    <source>
        <dbReference type="ARBA" id="ARBA00022679"/>
    </source>
</evidence>
<evidence type="ECO:0000256" key="7">
    <source>
        <dbReference type="ARBA" id="ARBA00022824"/>
    </source>
</evidence>
<feature type="transmembrane region" description="Helical" evidence="12">
    <location>
        <begin position="218"/>
        <end position="243"/>
    </location>
</feature>
<feature type="region of interest" description="Disordered" evidence="13">
    <location>
        <begin position="1"/>
        <end position="20"/>
    </location>
</feature>
<protein>
    <recommendedName>
        <fullName evidence="12">Mannosyltransferase</fullName>
        <ecNumber evidence="12">2.4.1.-</ecNumber>
    </recommendedName>
</protein>
<keyword evidence="7 12" id="KW-0256">Endoplasmic reticulum</keyword>
<dbReference type="KEGG" id="dfa:DFA_08503"/>
<reference evidence="17" key="1">
    <citation type="journal article" date="2011" name="Genome Res.">
        <title>Phylogeny-wide analysis of social amoeba genomes highlights ancient origins for complex intercellular communication.</title>
        <authorList>
            <person name="Heidel A.J."/>
            <person name="Lawal H.M."/>
            <person name="Felder M."/>
            <person name="Schilde C."/>
            <person name="Helps N.R."/>
            <person name="Tunggal B."/>
            <person name="Rivero F."/>
            <person name="John U."/>
            <person name="Schleicher M."/>
            <person name="Eichinger L."/>
            <person name="Platzer M."/>
            <person name="Noegel A.A."/>
            <person name="Schaap P."/>
            <person name="Gloeckner G."/>
        </authorList>
    </citation>
    <scope>NUCLEOTIDE SEQUENCE [LARGE SCALE GENOMIC DNA]</scope>
    <source>
        <strain evidence="17">SH3</strain>
    </source>
</reference>
<dbReference type="GO" id="GO:0019236">
    <property type="term" value="P:response to pheromone"/>
    <property type="evidence" value="ECO:0007669"/>
    <property type="project" value="InterPro"/>
</dbReference>
<feature type="transmembrane region" description="Helical" evidence="12">
    <location>
        <begin position="924"/>
        <end position="944"/>
    </location>
</feature>
<keyword evidence="5" id="KW-0808">Transferase</keyword>
<feature type="transmembrane region" description="Helical" evidence="12">
    <location>
        <begin position="339"/>
        <end position="356"/>
    </location>
</feature>
<dbReference type="Pfam" id="PF10192">
    <property type="entry name" value="GPR180-TMEM145_TM"/>
    <property type="match status" value="1"/>
</dbReference>
<name>F4Q2P0_CACFS</name>
<dbReference type="UniPathway" id="UPA00378"/>
<comment type="similarity">
    <text evidence="3 12">Belongs to the glycosyltransferase 22 family.</text>
</comment>
<feature type="transmembrane region" description="Helical" evidence="12">
    <location>
        <begin position="814"/>
        <end position="837"/>
    </location>
</feature>
<evidence type="ECO:0000256" key="6">
    <source>
        <dbReference type="ARBA" id="ARBA00022692"/>
    </source>
</evidence>
<comment type="pathway">
    <text evidence="2">Protein modification; protein glycosylation.</text>
</comment>
<dbReference type="GO" id="GO:0052917">
    <property type="term" value="F:dol-P-Man:Man(7)GlcNAc(2)-PP-Dol alpha-1,6-mannosyltransferase activity"/>
    <property type="evidence" value="ECO:0007669"/>
    <property type="project" value="UniProtKB-EC"/>
</dbReference>
<dbReference type="InterPro" id="IPR019336">
    <property type="entry name" value="GPR180/TMEM145_TM"/>
</dbReference>
<dbReference type="PANTHER" id="PTHR22760:SF1">
    <property type="entry name" value="DOL-P-MAN:MAN(7)GLCNAC(2)-PP-DOL ALPHA-1,6-MANNOSYLTRANSFERASE"/>
    <property type="match status" value="1"/>
</dbReference>
<dbReference type="GO" id="GO:0005789">
    <property type="term" value="C:endoplasmic reticulum membrane"/>
    <property type="evidence" value="ECO:0007669"/>
    <property type="project" value="UniProtKB-SubCell"/>
</dbReference>
<dbReference type="OrthoDB" id="19039at2759"/>
<evidence type="ECO:0000259" key="15">
    <source>
        <dbReference type="Pfam" id="PF21892"/>
    </source>
</evidence>
<comment type="subcellular location">
    <subcellularLocation>
        <location evidence="1 12">Endoplasmic reticulum membrane</location>
        <topology evidence="1 12">Multi-pass membrane protein</topology>
    </subcellularLocation>
</comment>